<dbReference type="VEuPathDB" id="GiardiaDB:GMRT_12673"/>
<gene>
    <name evidence="1" type="ORF">GMRT_12673</name>
</gene>
<dbReference type="Proteomes" id="UP000315496">
    <property type="component" value="Chromosome 3"/>
</dbReference>
<organism evidence="1 2">
    <name type="scientific">Giardia muris</name>
    <dbReference type="NCBI Taxonomy" id="5742"/>
    <lineage>
        <taxon>Eukaryota</taxon>
        <taxon>Metamonada</taxon>
        <taxon>Diplomonadida</taxon>
        <taxon>Hexamitidae</taxon>
        <taxon>Giardiinae</taxon>
        <taxon>Giardia</taxon>
    </lineage>
</organism>
<evidence type="ECO:0000313" key="1">
    <source>
        <dbReference type="EMBL" id="TNJ27865.1"/>
    </source>
</evidence>
<sequence length="632" mass="70605">MTLLDVARMLGETKRWTEAFIAALTMARREGLSPELARIVIHAGLHAPVLRSAAIMTMMSPLFEAYLKTSARTSTTDPSSNPLVDVRALFEMTVYCVEVSLAPKELVLLLLETVDTTLKEFDLTSAKLGPSQATLLLGYTLDFTLWLHGWLTCDSNPMSDPASKSRRFNLLRTARRLGDQLTIYLDGCVPLSMELAGMLLWEPDGIEGQFDGLRGIYTHLRELTLLATPAPSQTDTYISPEALSTTGVVNGRVTYGFDQGAVALALLAGAVHALSADGEVKLEPQDIKELQKYALAALSVLSASGGRRTRHSQRLECLFYFNVYKYYYTAREDVIDTQDDVAQFLTSQDELMAVCRQKIMSLPFLGVRDGVPQSDMTSEDESSGEGLLIREECEEDEEFGPFDTPLTWFSIQLGRSYYLDAVRMASYLVSSELRICTRYDGLSTLITSLSSLLTHYTVTVSSAPYVLENPLFQAHWRNLVDTCFFSLALHPFLYDMLPYALSDDLLDQISHSLKALSDFARPQLLEYEARACLSKGRELLNTLSYAPTYWEQQQILAIDASPPRDWDQDCLAKKIASCRARSYTHYYLLRRLHDHGIMTEEMPLPSESELAALSHAYAALGVELCVAARRVQ</sequence>
<reference evidence="1 2" key="1">
    <citation type="submission" date="2019-05" db="EMBL/GenBank/DDBJ databases">
        <title>The compact genome of Giardia muris reveals important steps in the evolution of intestinal protozoan parasites.</title>
        <authorList>
            <person name="Xu F."/>
            <person name="Jimenez-Gonzalez A."/>
            <person name="Einarsson E."/>
            <person name="Astvaldsson A."/>
            <person name="Peirasmaki D."/>
            <person name="Eckmann L."/>
            <person name="Andersson J.O."/>
            <person name="Svard S.G."/>
            <person name="Jerlstrom-Hultqvist J."/>
        </authorList>
    </citation>
    <scope>NUCLEOTIDE SEQUENCE [LARGE SCALE GENOMIC DNA]</scope>
    <source>
        <strain evidence="1 2">Roberts-Thomson</strain>
    </source>
</reference>
<dbReference type="AlphaFoldDB" id="A0A4Z1SSA0"/>
<comment type="caution">
    <text evidence="1">The sequence shown here is derived from an EMBL/GenBank/DDBJ whole genome shotgun (WGS) entry which is preliminary data.</text>
</comment>
<proteinExistence type="predicted"/>
<protein>
    <submittedName>
        <fullName evidence="1">Uncharacterized protein</fullName>
    </submittedName>
</protein>
<dbReference type="EMBL" id="VDLU01000003">
    <property type="protein sequence ID" value="TNJ27865.1"/>
    <property type="molecule type" value="Genomic_DNA"/>
</dbReference>
<accession>A0A4Z1SSA0</accession>
<keyword evidence="2" id="KW-1185">Reference proteome</keyword>
<evidence type="ECO:0000313" key="2">
    <source>
        <dbReference type="Proteomes" id="UP000315496"/>
    </source>
</evidence>
<name>A0A4Z1SSA0_GIAMU</name>